<dbReference type="InterPro" id="IPR051797">
    <property type="entry name" value="TrmB-like"/>
</dbReference>
<keyword evidence="3" id="KW-1185">Reference proteome</keyword>
<evidence type="ECO:0000259" key="1">
    <source>
        <dbReference type="SMART" id="SM00421"/>
    </source>
</evidence>
<dbReference type="InterPro" id="IPR016032">
    <property type="entry name" value="Sig_transdc_resp-reg_C-effctor"/>
</dbReference>
<dbReference type="EMBL" id="BSEL01000008">
    <property type="protein sequence ID" value="GLJ70028.1"/>
    <property type="molecule type" value="Genomic_DNA"/>
</dbReference>
<dbReference type="Pfam" id="PF00196">
    <property type="entry name" value="GerE"/>
    <property type="match status" value="1"/>
</dbReference>
<protein>
    <submittedName>
        <fullName evidence="2">Transcriptional regulator</fullName>
    </submittedName>
</protein>
<dbReference type="Proteomes" id="UP001142292">
    <property type="component" value="Unassembled WGS sequence"/>
</dbReference>
<dbReference type="SUPFAM" id="SSF46894">
    <property type="entry name" value="C-terminal effector domain of the bipartite response regulators"/>
    <property type="match status" value="1"/>
</dbReference>
<proteinExistence type="predicted"/>
<reference evidence="2" key="1">
    <citation type="journal article" date="2014" name="Int. J. Syst. Evol. Microbiol.">
        <title>Complete genome of a new Firmicutes species belonging to the dominant human colonic microbiota ('Ruminococcus bicirculans') reveals two chromosomes and a selective capacity to utilize plant glucans.</title>
        <authorList>
            <consortium name="NISC Comparative Sequencing Program"/>
            <person name="Wegmann U."/>
            <person name="Louis P."/>
            <person name="Goesmann A."/>
            <person name="Henrissat B."/>
            <person name="Duncan S.H."/>
            <person name="Flint H.J."/>
        </authorList>
    </citation>
    <scope>NUCLEOTIDE SEQUENCE</scope>
    <source>
        <strain evidence="2">VKM Ac-1246</strain>
    </source>
</reference>
<dbReference type="InterPro" id="IPR000792">
    <property type="entry name" value="Tscrpt_reg_LuxR_C"/>
</dbReference>
<organism evidence="2 3">
    <name type="scientific">Nocardioides luteus</name>
    <dbReference type="NCBI Taxonomy" id="1844"/>
    <lineage>
        <taxon>Bacteria</taxon>
        <taxon>Bacillati</taxon>
        <taxon>Actinomycetota</taxon>
        <taxon>Actinomycetes</taxon>
        <taxon>Propionibacteriales</taxon>
        <taxon>Nocardioidaceae</taxon>
        <taxon>Nocardioides</taxon>
    </lineage>
</organism>
<dbReference type="PANTHER" id="PTHR34293:SF1">
    <property type="entry name" value="HTH-TYPE TRANSCRIPTIONAL REGULATOR TRMBL2"/>
    <property type="match status" value="1"/>
</dbReference>
<gene>
    <name evidence="2" type="ORF">GCM10017579_40640</name>
</gene>
<name>A0ABQ5T2I9_9ACTN</name>
<feature type="domain" description="HTH luxR-type" evidence="1">
    <location>
        <begin position="254"/>
        <end position="311"/>
    </location>
</feature>
<evidence type="ECO:0000313" key="2">
    <source>
        <dbReference type="EMBL" id="GLJ70028.1"/>
    </source>
</evidence>
<evidence type="ECO:0000313" key="3">
    <source>
        <dbReference type="Proteomes" id="UP001142292"/>
    </source>
</evidence>
<sequence>MSIDREGVDPVSFGDVGIGEDAVEMYTHLARRGPVPVDDLDAEVLQQLLEVGLATSEAGRVDALAPRAALETIADRHRQAVAAAHRAADTLAEVWHAQRAASSSTVVHTGTAADEAVRAMIASAEDELVALNLGPRGSRKVRPAPGVIDALQRGLTIRVLYDKAILSDPAALEVARECIGLGEKARVLPDVPVNLLVTHRQASLTLPYVEGKNRRIVLSSDAGVVEAMRRLFESFWTLGMPLRARSGPLDPDTGDGLPDWSADLLMLLGLGLTEGAIARELGISERTVGRRITRLQQALGARSRFQLGAQATRRGLI</sequence>
<dbReference type="InterPro" id="IPR036388">
    <property type="entry name" value="WH-like_DNA-bd_sf"/>
</dbReference>
<dbReference type="PANTHER" id="PTHR34293">
    <property type="entry name" value="HTH-TYPE TRANSCRIPTIONAL REGULATOR TRMBL2"/>
    <property type="match status" value="1"/>
</dbReference>
<dbReference type="SMART" id="SM00421">
    <property type="entry name" value="HTH_LUXR"/>
    <property type="match status" value="1"/>
</dbReference>
<comment type="caution">
    <text evidence="2">The sequence shown here is derived from an EMBL/GenBank/DDBJ whole genome shotgun (WGS) entry which is preliminary data.</text>
</comment>
<reference evidence="2" key="2">
    <citation type="submission" date="2023-01" db="EMBL/GenBank/DDBJ databases">
        <authorList>
            <person name="Sun Q."/>
            <person name="Evtushenko L."/>
        </authorList>
    </citation>
    <scope>NUCLEOTIDE SEQUENCE</scope>
    <source>
        <strain evidence="2">VKM Ac-1246</strain>
    </source>
</reference>
<dbReference type="Gene3D" id="1.10.10.10">
    <property type="entry name" value="Winged helix-like DNA-binding domain superfamily/Winged helix DNA-binding domain"/>
    <property type="match status" value="1"/>
</dbReference>
<dbReference type="RefSeq" id="WP_189120731.1">
    <property type="nucleotide sequence ID" value="NZ_BMRK01000029.1"/>
</dbReference>
<accession>A0ABQ5T2I9</accession>